<proteinExistence type="predicted"/>
<evidence type="ECO:0000313" key="4">
    <source>
        <dbReference type="Proteomes" id="UP000694240"/>
    </source>
</evidence>
<accession>A0A8T2BZU8</accession>
<dbReference type="PANTHER" id="PTHR47016:SF5">
    <property type="entry name" value="CLP DOMAIN SUPERFAMILY PROTEIN"/>
    <property type="match status" value="1"/>
</dbReference>
<sequence length="279" mass="31847">MDIFLNISSRVAARKAAALHESRRKELLLLRKPSRLFLRMLFERFTEEAMKAIMLAEEDTRRFGHVYVATDHILVGLLLGPENIAAKVLESIGINAKDARVEAIKIVGQRGFNEPIEVEKMETRAINIPFGPRAKHILELSYEEARKLGHDYIGCGHLLLGMLSDERCLAAQSLANCGANASNMRTEVIRMMAENNNETVLERSCEPNVVDDAQIDEEVREREKKINLKIQERYKLMCESPDFEKAGSLLGEIKALRGEIYHLQAKKEKHIMWSRMWSC</sequence>
<comment type="caution">
    <text evidence="3">The sequence shown here is derived from an EMBL/GenBank/DDBJ whole genome shotgun (WGS) entry which is preliminary data.</text>
</comment>
<dbReference type="InterPro" id="IPR004176">
    <property type="entry name" value="Clp_R_N"/>
</dbReference>
<dbReference type="PROSITE" id="PS51903">
    <property type="entry name" value="CLP_R"/>
    <property type="match status" value="1"/>
</dbReference>
<evidence type="ECO:0000313" key="3">
    <source>
        <dbReference type="EMBL" id="KAG7592505.1"/>
    </source>
</evidence>
<evidence type="ECO:0000256" key="1">
    <source>
        <dbReference type="PROSITE-ProRule" id="PRU01251"/>
    </source>
</evidence>
<evidence type="ECO:0000259" key="2">
    <source>
        <dbReference type="PROSITE" id="PS51903"/>
    </source>
</evidence>
<dbReference type="AlphaFoldDB" id="A0A8T2BZU8"/>
<dbReference type="InterPro" id="IPR044217">
    <property type="entry name" value="CLPT1/2"/>
</dbReference>
<name>A0A8T2BZU8_9BRAS</name>
<gene>
    <name evidence="3" type="ORF">ISN45_Aa01g013830</name>
</gene>
<keyword evidence="1" id="KW-0677">Repeat</keyword>
<dbReference type="EMBL" id="JAEFBK010000006">
    <property type="protein sequence ID" value="KAG7592505.1"/>
    <property type="molecule type" value="Genomic_DNA"/>
</dbReference>
<feature type="domain" description="Clp R" evidence="2">
    <location>
        <begin position="42"/>
        <end position="194"/>
    </location>
</feature>
<organism evidence="3 4">
    <name type="scientific">Arabidopsis thaliana x Arabidopsis arenosa</name>
    <dbReference type="NCBI Taxonomy" id="1240361"/>
    <lineage>
        <taxon>Eukaryota</taxon>
        <taxon>Viridiplantae</taxon>
        <taxon>Streptophyta</taxon>
        <taxon>Embryophyta</taxon>
        <taxon>Tracheophyta</taxon>
        <taxon>Spermatophyta</taxon>
        <taxon>Magnoliopsida</taxon>
        <taxon>eudicotyledons</taxon>
        <taxon>Gunneridae</taxon>
        <taxon>Pentapetalae</taxon>
        <taxon>rosids</taxon>
        <taxon>malvids</taxon>
        <taxon>Brassicales</taxon>
        <taxon>Brassicaceae</taxon>
        <taxon>Camelineae</taxon>
        <taxon>Arabidopsis</taxon>
    </lineage>
</organism>
<dbReference type="PANTHER" id="PTHR47016">
    <property type="entry name" value="ATP-DEPENDENT CLP PROTEASE ATP-BINDING SUBUNIT CLPT1, CHLOROPLASTIC"/>
    <property type="match status" value="1"/>
</dbReference>
<reference evidence="3 4" key="1">
    <citation type="submission" date="2020-12" db="EMBL/GenBank/DDBJ databases">
        <title>Concerted genomic and epigenomic changes stabilize Arabidopsis allopolyploids.</title>
        <authorList>
            <person name="Chen Z."/>
        </authorList>
    </citation>
    <scope>NUCLEOTIDE SEQUENCE [LARGE SCALE GENOMIC DNA]</scope>
    <source>
        <strain evidence="3">Allo738</strain>
        <tissue evidence="3">Leaf</tissue>
    </source>
</reference>
<dbReference type="Proteomes" id="UP000694240">
    <property type="component" value="Chromosome 6"/>
</dbReference>
<keyword evidence="4" id="KW-1185">Reference proteome</keyword>
<protein>
    <submittedName>
        <fullName evidence="3">Clp N-terminal domain superfamily</fullName>
    </submittedName>
</protein>
<dbReference type="Pfam" id="PF02861">
    <property type="entry name" value="Clp_N"/>
    <property type="match status" value="1"/>
</dbReference>